<protein>
    <recommendedName>
        <fullName evidence="3">Sporulation inhibitor of replication protein SirA</fullName>
    </recommendedName>
</protein>
<evidence type="ECO:0000313" key="1">
    <source>
        <dbReference type="EMBL" id="MET3682226.1"/>
    </source>
</evidence>
<keyword evidence="2" id="KW-1185">Reference proteome</keyword>
<dbReference type="InterPro" id="IPR019683">
    <property type="entry name" value="SirA"/>
</dbReference>
<dbReference type="Proteomes" id="UP001549167">
    <property type="component" value="Unassembled WGS sequence"/>
</dbReference>
<name>A0ABV2KUE4_9BACI</name>
<accession>A0ABV2KUE4</accession>
<evidence type="ECO:0000313" key="2">
    <source>
        <dbReference type="Proteomes" id="UP001549167"/>
    </source>
</evidence>
<dbReference type="Gene3D" id="3.30.310.250">
    <property type="entry name" value="Sporulation inhibitor of replication protein SirA"/>
    <property type="match status" value="1"/>
</dbReference>
<proteinExistence type="predicted"/>
<reference evidence="1 2" key="1">
    <citation type="submission" date="2024-06" db="EMBL/GenBank/DDBJ databases">
        <title>Genomic Encyclopedia of Type Strains, Phase IV (KMG-IV): sequencing the most valuable type-strain genomes for metagenomic binning, comparative biology and taxonomic classification.</title>
        <authorList>
            <person name="Goeker M."/>
        </authorList>
    </citation>
    <scope>NUCLEOTIDE SEQUENCE [LARGE SCALE GENOMIC DNA]</scope>
    <source>
        <strain evidence="1 2">DSM 23520</strain>
    </source>
</reference>
<dbReference type="InterPro" id="IPR038449">
    <property type="entry name" value="SirA_sf"/>
</dbReference>
<dbReference type="EMBL" id="JBEPMX010000001">
    <property type="protein sequence ID" value="MET3682226.1"/>
    <property type="molecule type" value="Genomic_DNA"/>
</dbReference>
<evidence type="ECO:0008006" key="3">
    <source>
        <dbReference type="Google" id="ProtNLM"/>
    </source>
</evidence>
<dbReference type="RefSeq" id="WP_354218706.1">
    <property type="nucleotide sequence ID" value="NZ_JBEPMX010000001.1"/>
</dbReference>
<comment type="caution">
    <text evidence="1">The sequence shown here is derived from an EMBL/GenBank/DDBJ whole genome shotgun (WGS) entry which is preliminary data.</text>
</comment>
<sequence length="144" mass="17145">MYQYSLYFFEPDYAYHFYYKVDVLYRFIKEQLHEPQTDTSKRQADHILVKPDCHLVIDQLLTEEMDKSYLELANDQFELKNSDGNITVQQHGYALTVFAPSLLEADAIVFEAIKRCYRYTFVVNFQTEECGWVLPLTNRSFELN</sequence>
<dbReference type="Pfam" id="PF10747">
    <property type="entry name" value="SirA"/>
    <property type="match status" value="1"/>
</dbReference>
<organism evidence="1 2">
    <name type="scientific">Alkalibacillus flavidus</name>
    <dbReference type="NCBI Taxonomy" id="546021"/>
    <lineage>
        <taxon>Bacteria</taxon>
        <taxon>Bacillati</taxon>
        <taxon>Bacillota</taxon>
        <taxon>Bacilli</taxon>
        <taxon>Bacillales</taxon>
        <taxon>Bacillaceae</taxon>
        <taxon>Alkalibacillus</taxon>
    </lineage>
</organism>
<gene>
    <name evidence="1" type="ORF">ABID56_000305</name>
</gene>